<keyword evidence="2" id="KW-0436">Ligase</keyword>
<feature type="domain" description="Lipoyl-binding" evidence="9">
    <location>
        <begin position="1155"/>
        <end position="1235"/>
    </location>
</feature>
<dbReference type="Pfam" id="PF02682">
    <property type="entry name" value="CT_C_D"/>
    <property type="match status" value="1"/>
</dbReference>
<dbReference type="SUPFAM" id="SSF51246">
    <property type="entry name" value="Rudiment single hybrid motif"/>
    <property type="match status" value="1"/>
</dbReference>
<evidence type="ECO:0000259" key="9">
    <source>
        <dbReference type="PROSITE" id="PS50968"/>
    </source>
</evidence>
<dbReference type="EMBL" id="DS027059">
    <property type="protein sequence ID" value="EAW07278.1"/>
    <property type="molecule type" value="Genomic_DNA"/>
</dbReference>
<dbReference type="InterPro" id="IPR005479">
    <property type="entry name" value="CPAse_ATP-bd"/>
</dbReference>
<dbReference type="InterPro" id="IPR011053">
    <property type="entry name" value="Single_hybrid_motif"/>
</dbReference>
<evidence type="ECO:0000256" key="4">
    <source>
        <dbReference type="ARBA" id="ARBA00022801"/>
    </source>
</evidence>
<dbReference type="HOGENOM" id="CLU_002162_0_1_1"/>
<protein>
    <submittedName>
        <fullName evidence="12">Urea amidolyase, putative</fullName>
    </submittedName>
</protein>
<evidence type="ECO:0000256" key="8">
    <source>
        <dbReference type="SAM" id="Coils"/>
    </source>
</evidence>
<dbReference type="InterPro" id="IPR050856">
    <property type="entry name" value="Biotin_carboxylase_complex"/>
</dbReference>
<evidence type="ECO:0000256" key="2">
    <source>
        <dbReference type="ARBA" id="ARBA00022598"/>
    </source>
</evidence>
<dbReference type="Gene3D" id="3.30.1360.40">
    <property type="match status" value="1"/>
</dbReference>
<dbReference type="RefSeq" id="XP_001268704.1">
    <property type="nucleotide sequence ID" value="XM_001268703.1"/>
</dbReference>
<dbReference type="InterPro" id="IPR001882">
    <property type="entry name" value="Biotin_BS"/>
</dbReference>
<dbReference type="GO" id="GO:0046872">
    <property type="term" value="F:metal ion binding"/>
    <property type="evidence" value="ECO:0007669"/>
    <property type="project" value="InterPro"/>
</dbReference>
<dbReference type="InterPro" id="IPR011054">
    <property type="entry name" value="Rudment_hybrid_motif"/>
</dbReference>
<dbReference type="InterPro" id="IPR005482">
    <property type="entry name" value="Biotin_COase_C"/>
</dbReference>
<dbReference type="PROSITE" id="PS00866">
    <property type="entry name" value="CPSASE_1"/>
    <property type="match status" value="1"/>
</dbReference>
<dbReference type="eggNOG" id="KOG0238">
    <property type="taxonomic scope" value="Eukaryota"/>
</dbReference>
<comment type="cofactor">
    <cofactor evidence="1">
        <name>biotin</name>
        <dbReference type="ChEBI" id="CHEBI:57586"/>
    </cofactor>
</comment>
<gene>
    <name evidence="12" type="ORF">ACLA_019830</name>
</gene>
<dbReference type="InterPro" id="IPR003833">
    <property type="entry name" value="CT_C_D"/>
</dbReference>
<dbReference type="SMART" id="SM00796">
    <property type="entry name" value="AHS1"/>
    <property type="match status" value="1"/>
</dbReference>
<dbReference type="CDD" id="cd06850">
    <property type="entry name" value="biotinyl_domain"/>
    <property type="match status" value="1"/>
</dbReference>
<dbReference type="SMART" id="SM00797">
    <property type="entry name" value="AHS2"/>
    <property type="match status" value="1"/>
</dbReference>
<evidence type="ECO:0000259" key="10">
    <source>
        <dbReference type="PROSITE" id="PS50975"/>
    </source>
</evidence>
<sequence>MDSLKTLLVANRGEIAVRIVKTAKKLNIRTIAIYTEPDASSIHVHQADEAVLLHGSPSQAYIDGEQIIQVATQHKVDAIIPGYGFLSENADFARAVATAGMVFVGPSPESIEAFGLKHTARDLATKAGAPIVPGSPGLVKSEEEAVTLAKALGFPVMLKATAGGGGMGLLTCSSEAEVRKAFATVKSRGEALFKNAGLFIERYYPSSHHIEVQVFGNGNGKAIYIGERECSIQRRHQKVIEECPSPLVSRNPGLRKALGEAAVRLAESINYGSAGTIEYLVDDETGAFFFLEMNTRLQVEHGITELCYGLDLVELMLKQADAQLSGSKGIEASFLASLPIENPSGAAIEARVYAENPIRDFAPSPGTLQSVEWKEIPGSRIDTWVYRGIKVSANYDPLLAKVMYHSPDRQQTIAGLRDMLKESRICGPPTNLEFLAKILDSEEFAAGNTLTRFLDTFQFAPCAIDVISGGSYTLIEDWPGRPALGKGFCHSGPMDPLAFRVANALVGNPIGREGLEITLSGPDLRFLGPAIVSLCGAPIEAKLDGKPIRMWSRVKVDAGQRLTIGRTTGNGCRTYLAVFGGFLNVAEWFGSKSTSPMVGVGGYQGRQLSSGDLLTITSDVPDLIGDILIPEHLIPKYPSDWELLAIPGPYDEGFLTPESIDVLFDTQWKISHNAARGGIRLIGPKPTWARSDGGEGGAHPSNLIEYGYAIGSLNWTGDDPVIFPQDAPDFGGFVSSHTIVKADLWKLGQVKAGDTLKYRAVALADALDARRDMERFVDELVNACKQGQGFGYVVPLQHMPPEQTAKTRGKGIVHQIQEDGNQPFVSYRQAGDDYLLVDYGHGSFDLNHRCRITALKKALNEEKRDRDSLSNGLIGMVGCGNSLMLYYDGLKVPQGKLIDYLCDLENRLGDLSQAKMPSRLFKLPLTFESQRQKDAMQRYMETQRPYASYLPDNMDFVAKNNALKMEELKNIYLTAKLMVVSVGFFMALPLALPVDPRHRMNCPKMNPSRVYTPAGSVSWGGSCMALYNVDSPGGYQMTGMTIPGVDILGSKKGYSADRPWLFEEFDQITFYQVSEAEYEKQLALFNSGKYEHQWEEVIFDMAEHNRLLNDTRDEVAAIRARQRQAQAEMDKFEAQLLERWATEKAEKWVSQDAIEDLLQDPEIIAIEAPLNANVWKVEVKQAEKLEEGRVVVILEAMKLEIAVRVESSAAGTTVEKVLVQPGGPIEAGKPLMLVRKAACADGYCLEKRPQ</sequence>
<evidence type="ECO:0000313" key="13">
    <source>
        <dbReference type="Proteomes" id="UP000006701"/>
    </source>
</evidence>
<dbReference type="SUPFAM" id="SSF56059">
    <property type="entry name" value="Glutathione synthetase ATP-binding domain-like"/>
    <property type="match status" value="1"/>
</dbReference>
<evidence type="ECO:0000256" key="3">
    <source>
        <dbReference type="ARBA" id="ARBA00022741"/>
    </source>
</evidence>
<keyword evidence="5 7" id="KW-0067">ATP-binding</keyword>
<keyword evidence="8" id="KW-0175">Coiled coil</keyword>
<evidence type="ECO:0000256" key="6">
    <source>
        <dbReference type="ARBA" id="ARBA00023267"/>
    </source>
</evidence>
<dbReference type="InterPro" id="IPR011761">
    <property type="entry name" value="ATP-grasp"/>
</dbReference>
<dbReference type="SMART" id="SM00878">
    <property type="entry name" value="Biotin_carb_C"/>
    <property type="match status" value="1"/>
</dbReference>
<evidence type="ECO:0000256" key="5">
    <source>
        <dbReference type="ARBA" id="ARBA00022840"/>
    </source>
</evidence>
<dbReference type="SUPFAM" id="SSF52440">
    <property type="entry name" value="PreATP-grasp domain"/>
    <property type="match status" value="1"/>
</dbReference>
<name>A1CNQ7_ASPCL</name>
<dbReference type="Pfam" id="PF00364">
    <property type="entry name" value="Biotin_lipoyl"/>
    <property type="match status" value="1"/>
</dbReference>
<evidence type="ECO:0000256" key="1">
    <source>
        <dbReference type="ARBA" id="ARBA00001953"/>
    </source>
</evidence>
<feature type="domain" description="Biotin carboxylation" evidence="11">
    <location>
        <begin position="3"/>
        <end position="459"/>
    </location>
</feature>
<dbReference type="InterPro" id="IPR029000">
    <property type="entry name" value="Cyclophilin-like_dom_sf"/>
</dbReference>
<evidence type="ECO:0000313" key="12">
    <source>
        <dbReference type="EMBL" id="EAW07278.1"/>
    </source>
</evidence>
<dbReference type="PROSITE" id="PS50975">
    <property type="entry name" value="ATP_GRASP"/>
    <property type="match status" value="1"/>
</dbReference>
<dbReference type="Pfam" id="PF02626">
    <property type="entry name" value="CT_A_B"/>
    <property type="match status" value="1"/>
</dbReference>
<dbReference type="KEGG" id="act:ACLA_019830"/>
<dbReference type="Pfam" id="PF02786">
    <property type="entry name" value="CPSase_L_D2"/>
    <property type="match status" value="1"/>
</dbReference>
<dbReference type="FunFam" id="3.40.50.20:FF:000010">
    <property type="entry name" value="Propionyl-CoA carboxylase subunit alpha"/>
    <property type="match status" value="1"/>
</dbReference>
<reference evidence="12 13" key="1">
    <citation type="journal article" date="2008" name="PLoS Genet.">
        <title>Genomic islands in the pathogenic filamentous fungus Aspergillus fumigatus.</title>
        <authorList>
            <person name="Fedorova N.D."/>
            <person name="Khaldi N."/>
            <person name="Joardar V.S."/>
            <person name="Maiti R."/>
            <person name="Amedeo P."/>
            <person name="Anderson M.J."/>
            <person name="Crabtree J."/>
            <person name="Silva J.C."/>
            <person name="Badger J.H."/>
            <person name="Albarraq A."/>
            <person name="Angiuoli S."/>
            <person name="Bussey H."/>
            <person name="Bowyer P."/>
            <person name="Cotty P.J."/>
            <person name="Dyer P.S."/>
            <person name="Egan A."/>
            <person name="Galens K."/>
            <person name="Fraser-Liggett C.M."/>
            <person name="Haas B.J."/>
            <person name="Inman J.M."/>
            <person name="Kent R."/>
            <person name="Lemieux S."/>
            <person name="Malavazi I."/>
            <person name="Orvis J."/>
            <person name="Roemer T."/>
            <person name="Ronning C.M."/>
            <person name="Sundaram J.P."/>
            <person name="Sutton G."/>
            <person name="Turner G."/>
            <person name="Venter J.C."/>
            <person name="White O.R."/>
            <person name="Whitty B.R."/>
            <person name="Youngman P."/>
            <person name="Wolfe K.H."/>
            <person name="Goldman G.H."/>
            <person name="Wortman J.R."/>
            <person name="Jiang B."/>
            <person name="Denning D.W."/>
            <person name="Nierman W.C."/>
        </authorList>
    </citation>
    <scope>NUCLEOTIDE SEQUENCE [LARGE SCALE GENOMIC DNA]</scope>
    <source>
        <strain evidence="13">ATCC 1007 / CBS 513.65 / DSM 816 / NCTC 3887 / NRRL 1</strain>
    </source>
</reference>
<dbReference type="GO" id="GO:0016787">
    <property type="term" value="F:hydrolase activity"/>
    <property type="evidence" value="ECO:0007669"/>
    <property type="project" value="UniProtKB-KW"/>
</dbReference>
<dbReference type="Pfam" id="PF00289">
    <property type="entry name" value="Biotin_carb_N"/>
    <property type="match status" value="1"/>
</dbReference>
<dbReference type="PROSITE" id="PS50979">
    <property type="entry name" value="BC"/>
    <property type="match status" value="1"/>
</dbReference>
<dbReference type="InterPro" id="IPR005481">
    <property type="entry name" value="BC-like_N"/>
</dbReference>
<dbReference type="STRING" id="344612.A1CNQ7"/>
<dbReference type="GO" id="GO:0005524">
    <property type="term" value="F:ATP binding"/>
    <property type="evidence" value="ECO:0007669"/>
    <property type="project" value="UniProtKB-UniRule"/>
</dbReference>
<dbReference type="OrthoDB" id="196847at2759"/>
<dbReference type="InterPro" id="IPR011764">
    <property type="entry name" value="Biotin_carboxylation_dom"/>
</dbReference>
<keyword evidence="4" id="KW-0378">Hydrolase</keyword>
<dbReference type="PANTHER" id="PTHR18866">
    <property type="entry name" value="CARBOXYLASE:PYRUVATE/ACETYL-COA/PROPIONYL-COA CARBOXYLASE"/>
    <property type="match status" value="1"/>
</dbReference>
<dbReference type="Pfam" id="PF02785">
    <property type="entry name" value="Biotin_carb_C"/>
    <property type="match status" value="1"/>
</dbReference>
<accession>A1CNQ7</accession>
<keyword evidence="6" id="KW-0092">Biotin</keyword>
<dbReference type="Gene3D" id="3.30.470.20">
    <property type="entry name" value="ATP-grasp fold, B domain"/>
    <property type="match status" value="1"/>
</dbReference>
<dbReference type="GeneID" id="4701460"/>
<keyword evidence="13" id="KW-1185">Reference proteome</keyword>
<dbReference type="InterPro" id="IPR003778">
    <property type="entry name" value="CT_A_B"/>
</dbReference>
<dbReference type="Proteomes" id="UP000006701">
    <property type="component" value="Unassembled WGS sequence"/>
</dbReference>
<dbReference type="SUPFAM" id="SSF51230">
    <property type="entry name" value="Single hybrid motif"/>
    <property type="match status" value="1"/>
</dbReference>
<dbReference type="InterPro" id="IPR016185">
    <property type="entry name" value="PreATP-grasp_dom_sf"/>
</dbReference>
<dbReference type="GO" id="GO:0016874">
    <property type="term" value="F:ligase activity"/>
    <property type="evidence" value="ECO:0007669"/>
    <property type="project" value="UniProtKB-KW"/>
</dbReference>
<feature type="coiled-coil region" evidence="8">
    <location>
        <begin position="1101"/>
        <end position="1135"/>
    </location>
</feature>
<dbReference type="Gene3D" id="2.40.50.100">
    <property type="match status" value="1"/>
</dbReference>
<dbReference type="PROSITE" id="PS00188">
    <property type="entry name" value="BIOTIN"/>
    <property type="match status" value="1"/>
</dbReference>
<evidence type="ECO:0000259" key="11">
    <source>
        <dbReference type="PROSITE" id="PS50979"/>
    </source>
</evidence>
<dbReference type="InterPro" id="IPR000089">
    <property type="entry name" value="Biotin_lipoyl"/>
</dbReference>
<dbReference type="VEuPathDB" id="FungiDB:ACLA_019830"/>
<dbReference type="SUPFAM" id="SSF160467">
    <property type="entry name" value="PH0987 N-terminal domain-like"/>
    <property type="match status" value="1"/>
</dbReference>
<dbReference type="SUPFAM" id="SSF50891">
    <property type="entry name" value="Cyclophilin-like"/>
    <property type="match status" value="2"/>
</dbReference>
<evidence type="ECO:0000256" key="7">
    <source>
        <dbReference type="PROSITE-ProRule" id="PRU00409"/>
    </source>
</evidence>
<dbReference type="PANTHER" id="PTHR18866:SF128">
    <property type="entry name" value="UREA AMIDOLYASE"/>
    <property type="match status" value="1"/>
</dbReference>
<feature type="domain" description="ATP-grasp" evidence="10">
    <location>
        <begin position="121"/>
        <end position="321"/>
    </location>
</feature>
<organism evidence="12 13">
    <name type="scientific">Aspergillus clavatus (strain ATCC 1007 / CBS 513.65 / DSM 816 / NCTC 3887 / NRRL 1 / QM 1276 / 107)</name>
    <dbReference type="NCBI Taxonomy" id="344612"/>
    <lineage>
        <taxon>Eukaryota</taxon>
        <taxon>Fungi</taxon>
        <taxon>Dikarya</taxon>
        <taxon>Ascomycota</taxon>
        <taxon>Pezizomycotina</taxon>
        <taxon>Eurotiomycetes</taxon>
        <taxon>Eurotiomycetidae</taxon>
        <taxon>Eurotiales</taxon>
        <taxon>Aspergillaceae</taxon>
        <taxon>Aspergillus</taxon>
        <taxon>Aspergillus subgen. Fumigati</taxon>
    </lineage>
</organism>
<dbReference type="OMA" id="TLQMWNR"/>
<keyword evidence="3 7" id="KW-0547">Nucleotide-binding</keyword>
<proteinExistence type="predicted"/>
<dbReference type="PROSITE" id="PS00867">
    <property type="entry name" value="CPSASE_2"/>
    <property type="match status" value="1"/>
</dbReference>
<dbReference type="Gene3D" id="2.40.100.10">
    <property type="entry name" value="Cyclophilin-like"/>
    <property type="match status" value="2"/>
</dbReference>
<dbReference type="AlphaFoldDB" id="A1CNQ7"/>
<dbReference type="PROSITE" id="PS50968">
    <property type="entry name" value="BIOTINYL_LIPOYL"/>
    <property type="match status" value="1"/>
</dbReference>